<proteinExistence type="predicted"/>
<sequence>MTGSILLVEDNERLSAMLRTVLEARGLEVKSAASGDQALALLQAQRFDLLVLDLKLPGMNGVELLQRVRRSAALKELPVVIMTGVFRGEEYARAATKLGVKAYLEKPFGKDEFLKAVQGALDQGPARKDISRLLLELYGSGRNGMLELRGGTRIFVVGGEPASFSSPSFVPFLVSGNHLQRADLEQFPPARPGRLPLVEAGLIGYDDLLEQSRLFLFRSLVEALLQNQSPRFTPDIAGIELPLTPLSLPRLLHQAAGTANFDLAPYLAGRGALYPVRTTQYYRLANLLNMGPEEVDLLQQLGQGKTVATILSDCDTPARGAALLDLLARMGMMSLPATPVAEQHPDFPQKLLFNRPIEEVAERRAEAVSFEDLVNEVSESIELVVGKKGMAAPLSSTEIDFEQEVQRDYAAIQDKNYYEIFGMTPGNFSFATLKEAYFAKTREYSPEKFMQLSGATLGRAQDVLSHYANAYNTLSSVIAKERYDEMLNADTVGLGGKREDELQARIQFQSGKVFLEMEDFANAERALQDAYTLDPNDAHTSAYLAWSIYKNPGNQRSQGALEKCRMLLSKSLQAERNADAFAFRGWMLLDEGRDGLAEGEFQKSLKLNPHQPHAQGGMRLIKERREAEKKGLFKRIFG</sequence>
<dbReference type="PANTHER" id="PTHR44591">
    <property type="entry name" value="STRESS RESPONSE REGULATOR PROTEIN 1"/>
    <property type="match status" value="1"/>
</dbReference>
<evidence type="ECO:0000259" key="4">
    <source>
        <dbReference type="PROSITE" id="PS50076"/>
    </source>
</evidence>
<dbReference type="PROSITE" id="PS50076">
    <property type="entry name" value="DNAJ_2"/>
    <property type="match status" value="1"/>
</dbReference>
<evidence type="ECO:0000256" key="2">
    <source>
        <dbReference type="PROSITE-ProRule" id="PRU00169"/>
    </source>
</evidence>
<evidence type="ECO:0000313" key="6">
    <source>
        <dbReference type="EMBL" id="QWV98131.1"/>
    </source>
</evidence>
<dbReference type="SMART" id="SM00028">
    <property type="entry name" value="TPR"/>
    <property type="match status" value="2"/>
</dbReference>
<dbReference type="InterPro" id="IPR001623">
    <property type="entry name" value="DnaJ_domain"/>
</dbReference>
<keyword evidence="1 2" id="KW-0597">Phosphoprotein</keyword>
<dbReference type="PANTHER" id="PTHR44591:SF3">
    <property type="entry name" value="RESPONSE REGULATORY DOMAIN-CONTAINING PROTEIN"/>
    <property type="match status" value="1"/>
</dbReference>
<evidence type="ECO:0000313" key="7">
    <source>
        <dbReference type="Proteomes" id="UP000683493"/>
    </source>
</evidence>
<dbReference type="PROSITE" id="PS50005">
    <property type="entry name" value="TPR"/>
    <property type="match status" value="1"/>
</dbReference>
<dbReference type="InterPro" id="IPR019734">
    <property type="entry name" value="TPR_rpt"/>
</dbReference>
<dbReference type="CDD" id="cd00156">
    <property type="entry name" value="REC"/>
    <property type="match status" value="1"/>
</dbReference>
<dbReference type="EMBL" id="CP076724">
    <property type="protein sequence ID" value="QWV98131.1"/>
    <property type="molecule type" value="Genomic_DNA"/>
</dbReference>
<dbReference type="Proteomes" id="UP000683493">
    <property type="component" value="Chromosome"/>
</dbReference>
<dbReference type="SMART" id="SM00448">
    <property type="entry name" value="REC"/>
    <property type="match status" value="1"/>
</dbReference>
<dbReference type="InterPro" id="IPR050595">
    <property type="entry name" value="Bact_response_regulator"/>
</dbReference>
<feature type="modified residue" description="4-aspartylphosphate" evidence="2">
    <location>
        <position position="53"/>
    </location>
</feature>
<feature type="domain" description="J" evidence="4">
    <location>
        <begin position="416"/>
        <end position="487"/>
    </location>
</feature>
<feature type="repeat" description="TPR" evidence="3">
    <location>
        <begin position="504"/>
        <end position="537"/>
    </location>
</feature>
<dbReference type="Pfam" id="PF00072">
    <property type="entry name" value="Response_reg"/>
    <property type="match status" value="1"/>
</dbReference>
<evidence type="ECO:0000256" key="3">
    <source>
        <dbReference type="PROSITE-ProRule" id="PRU00339"/>
    </source>
</evidence>
<evidence type="ECO:0000256" key="1">
    <source>
        <dbReference type="ARBA" id="ARBA00022553"/>
    </source>
</evidence>
<dbReference type="InterPro" id="IPR001789">
    <property type="entry name" value="Sig_transdc_resp-reg_receiver"/>
</dbReference>
<organism evidence="6 7">
    <name type="scientific">Geomonas diazotrophica</name>
    <dbReference type="NCBI Taxonomy" id="2843197"/>
    <lineage>
        <taxon>Bacteria</taxon>
        <taxon>Pseudomonadati</taxon>
        <taxon>Thermodesulfobacteriota</taxon>
        <taxon>Desulfuromonadia</taxon>
        <taxon>Geobacterales</taxon>
        <taxon>Geobacteraceae</taxon>
        <taxon>Geomonas</taxon>
    </lineage>
</organism>
<gene>
    <name evidence="6" type="ORF">KP005_02225</name>
</gene>
<reference evidence="6 7" key="1">
    <citation type="submission" date="2021-06" db="EMBL/GenBank/DDBJ databases">
        <title>Gemonas diversity in paddy soil.</title>
        <authorList>
            <person name="Liu G."/>
        </authorList>
    </citation>
    <scope>NUCLEOTIDE SEQUENCE [LARGE SCALE GENOMIC DNA]</scope>
    <source>
        <strain evidence="6 7">RG29</strain>
    </source>
</reference>
<evidence type="ECO:0000259" key="5">
    <source>
        <dbReference type="PROSITE" id="PS50110"/>
    </source>
</evidence>
<name>A0ABX8JLV3_9BACT</name>
<dbReference type="PROSITE" id="PS50110">
    <property type="entry name" value="RESPONSE_REGULATORY"/>
    <property type="match status" value="1"/>
</dbReference>
<accession>A0ABX8JLV3</accession>
<keyword evidence="7" id="KW-1185">Reference proteome</keyword>
<feature type="domain" description="Response regulatory" evidence="5">
    <location>
        <begin position="4"/>
        <end position="121"/>
    </location>
</feature>
<protein>
    <submittedName>
        <fullName evidence="6">Response regulator</fullName>
    </submittedName>
</protein>
<keyword evidence="3" id="KW-0802">TPR repeat</keyword>